<feature type="region of interest" description="Disordered" evidence="1">
    <location>
        <begin position="1"/>
        <end position="88"/>
    </location>
</feature>
<gene>
    <name evidence="2" type="ORF">OCTVUL_1B025961</name>
</gene>
<evidence type="ECO:0000313" key="3">
    <source>
        <dbReference type="Proteomes" id="UP001162480"/>
    </source>
</evidence>
<dbReference type="EMBL" id="OX597824">
    <property type="protein sequence ID" value="CAI9730507.1"/>
    <property type="molecule type" value="Genomic_DNA"/>
</dbReference>
<protein>
    <submittedName>
        <fullName evidence="2">Uncharacterized protein</fullName>
    </submittedName>
</protein>
<evidence type="ECO:0000313" key="2">
    <source>
        <dbReference type="EMBL" id="CAI9730507.1"/>
    </source>
</evidence>
<dbReference type="AlphaFoldDB" id="A0AA36FAL2"/>
<keyword evidence="3" id="KW-1185">Reference proteome</keyword>
<accession>A0AA36FAL2</accession>
<evidence type="ECO:0000256" key="1">
    <source>
        <dbReference type="SAM" id="MobiDB-lite"/>
    </source>
</evidence>
<organism evidence="2 3">
    <name type="scientific">Octopus vulgaris</name>
    <name type="common">Common octopus</name>
    <dbReference type="NCBI Taxonomy" id="6645"/>
    <lineage>
        <taxon>Eukaryota</taxon>
        <taxon>Metazoa</taxon>
        <taxon>Spiralia</taxon>
        <taxon>Lophotrochozoa</taxon>
        <taxon>Mollusca</taxon>
        <taxon>Cephalopoda</taxon>
        <taxon>Coleoidea</taxon>
        <taxon>Octopodiformes</taxon>
        <taxon>Octopoda</taxon>
        <taxon>Incirrata</taxon>
        <taxon>Octopodidae</taxon>
        <taxon>Octopus</taxon>
    </lineage>
</organism>
<sequence length="107" mass="11203">MFDEKMSNGGLPPKENVVDSSTKLKIVEGSPVEKTKDAEVSPAGKAEADEGSPAGKTANVAEAEKSIKTGKVAESSPSDGATKGITGLRHMDIAVEFAPKTFRIFRP</sequence>
<name>A0AA36FAL2_OCTVU</name>
<reference evidence="2" key="1">
    <citation type="submission" date="2023-08" db="EMBL/GenBank/DDBJ databases">
        <authorList>
            <person name="Alioto T."/>
            <person name="Alioto T."/>
            <person name="Gomez Garrido J."/>
        </authorList>
    </citation>
    <scope>NUCLEOTIDE SEQUENCE</scope>
</reference>
<dbReference type="Proteomes" id="UP001162480">
    <property type="component" value="Chromosome 11"/>
</dbReference>
<proteinExistence type="predicted"/>